<accession>A0A0E9TMF7</accession>
<reference evidence="1" key="2">
    <citation type="journal article" date="2015" name="Fish Shellfish Immunol.">
        <title>Early steps in the European eel (Anguilla anguilla)-Vibrio vulnificus interaction in the gills: Role of the RtxA13 toxin.</title>
        <authorList>
            <person name="Callol A."/>
            <person name="Pajuelo D."/>
            <person name="Ebbesson L."/>
            <person name="Teles M."/>
            <person name="MacKenzie S."/>
            <person name="Amaro C."/>
        </authorList>
    </citation>
    <scope>NUCLEOTIDE SEQUENCE</scope>
</reference>
<name>A0A0E9TMF7_ANGAN</name>
<protein>
    <submittedName>
        <fullName evidence="1">Uncharacterized protein</fullName>
    </submittedName>
</protein>
<sequence>MYRVGVHCHYRDNSSMLCKADRSESLKLHGYTMICV</sequence>
<proteinExistence type="predicted"/>
<dbReference type="AlphaFoldDB" id="A0A0E9TMF7"/>
<dbReference type="EMBL" id="GBXM01054659">
    <property type="protein sequence ID" value="JAH53918.1"/>
    <property type="molecule type" value="Transcribed_RNA"/>
</dbReference>
<evidence type="ECO:0000313" key="1">
    <source>
        <dbReference type="EMBL" id="JAH53918.1"/>
    </source>
</evidence>
<reference evidence="1" key="1">
    <citation type="submission" date="2014-11" db="EMBL/GenBank/DDBJ databases">
        <authorList>
            <person name="Amaro Gonzalez C."/>
        </authorList>
    </citation>
    <scope>NUCLEOTIDE SEQUENCE</scope>
</reference>
<organism evidence="1">
    <name type="scientific">Anguilla anguilla</name>
    <name type="common">European freshwater eel</name>
    <name type="synonym">Muraena anguilla</name>
    <dbReference type="NCBI Taxonomy" id="7936"/>
    <lineage>
        <taxon>Eukaryota</taxon>
        <taxon>Metazoa</taxon>
        <taxon>Chordata</taxon>
        <taxon>Craniata</taxon>
        <taxon>Vertebrata</taxon>
        <taxon>Euteleostomi</taxon>
        <taxon>Actinopterygii</taxon>
        <taxon>Neopterygii</taxon>
        <taxon>Teleostei</taxon>
        <taxon>Anguilliformes</taxon>
        <taxon>Anguillidae</taxon>
        <taxon>Anguilla</taxon>
    </lineage>
</organism>